<dbReference type="SUPFAM" id="SSF53850">
    <property type="entry name" value="Periplasmic binding protein-like II"/>
    <property type="match status" value="1"/>
</dbReference>
<dbReference type="Gene3D" id="1.10.10.10">
    <property type="entry name" value="Winged helix-like DNA-binding domain superfamily/Winged helix DNA-binding domain"/>
    <property type="match status" value="1"/>
</dbReference>
<dbReference type="PANTHER" id="PTHR30126:SF39">
    <property type="entry name" value="HTH-TYPE TRANSCRIPTIONAL REGULATOR CYSL"/>
    <property type="match status" value="1"/>
</dbReference>
<dbReference type="GO" id="GO:0000976">
    <property type="term" value="F:transcription cis-regulatory region binding"/>
    <property type="evidence" value="ECO:0007669"/>
    <property type="project" value="TreeGrafter"/>
</dbReference>
<dbReference type="FunFam" id="1.10.10.10:FF:000001">
    <property type="entry name" value="LysR family transcriptional regulator"/>
    <property type="match status" value="1"/>
</dbReference>
<dbReference type="OrthoDB" id="8479357at2"/>
<dbReference type="EMBL" id="VAWE01000001">
    <property type="protein sequence ID" value="TLQ47157.1"/>
    <property type="molecule type" value="Genomic_DNA"/>
</dbReference>
<dbReference type="InterPro" id="IPR005119">
    <property type="entry name" value="LysR_subst-bd"/>
</dbReference>
<evidence type="ECO:0000313" key="8">
    <source>
        <dbReference type="Proteomes" id="UP000305921"/>
    </source>
</evidence>
<dbReference type="PANTHER" id="PTHR30126">
    <property type="entry name" value="HTH-TYPE TRANSCRIPTIONAL REGULATOR"/>
    <property type="match status" value="1"/>
</dbReference>
<feature type="signal peptide" evidence="5">
    <location>
        <begin position="1"/>
        <end position="22"/>
    </location>
</feature>
<keyword evidence="2" id="KW-0805">Transcription regulation</keyword>
<keyword evidence="3" id="KW-0238">DNA-binding</keyword>
<dbReference type="PRINTS" id="PR00039">
    <property type="entry name" value="HTHLYSR"/>
</dbReference>
<reference evidence="7 8" key="1">
    <citation type="submission" date="2019-05" db="EMBL/GenBank/DDBJ databases">
        <title>Streptomyces marianii sp. nov., a novel marine actinomycete from southern coast of India.</title>
        <authorList>
            <person name="Iniyan A.M."/>
            <person name="Wink J."/>
            <person name="Ramprasad E."/>
            <person name="Ramana C.V."/>
            <person name="Bunk B."/>
            <person name="Sproer C."/>
            <person name="Joseph F.-J.R.S."/>
            <person name="Vincent S.G.P."/>
        </authorList>
    </citation>
    <scope>NUCLEOTIDE SEQUENCE [LARGE SCALE GENOMIC DNA]</scope>
    <source>
        <strain evidence="7 8">ICN19</strain>
    </source>
</reference>
<dbReference type="GO" id="GO:0003700">
    <property type="term" value="F:DNA-binding transcription factor activity"/>
    <property type="evidence" value="ECO:0007669"/>
    <property type="project" value="InterPro"/>
</dbReference>
<evidence type="ECO:0000259" key="6">
    <source>
        <dbReference type="PROSITE" id="PS50931"/>
    </source>
</evidence>
<name>A0A5R9EDB5_9ACTN</name>
<evidence type="ECO:0000256" key="2">
    <source>
        <dbReference type="ARBA" id="ARBA00023015"/>
    </source>
</evidence>
<evidence type="ECO:0000313" key="7">
    <source>
        <dbReference type="EMBL" id="TLQ47157.1"/>
    </source>
</evidence>
<keyword evidence="5" id="KW-0732">Signal</keyword>
<dbReference type="AlphaFoldDB" id="A0A5R9EDB5"/>
<keyword evidence="8" id="KW-1185">Reference proteome</keyword>
<protein>
    <submittedName>
        <fullName evidence="7">LysR family transcriptional regulator</fullName>
    </submittedName>
</protein>
<dbReference type="SUPFAM" id="SSF46785">
    <property type="entry name" value="Winged helix' DNA-binding domain"/>
    <property type="match status" value="1"/>
</dbReference>
<organism evidence="7 8">
    <name type="scientific">Streptomyces marianii</name>
    <dbReference type="NCBI Taxonomy" id="1817406"/>
    <lineage>
        <taxon>Bacteria</taxon>
        <taxon>Bacillati</taxon>
        <taxon>Actinomycetota</taxon>
        <taxon>Actinomycetes</taxon>
        <taxon>Kitasatosporales</taxon>
        <taxon>Streptomycetaceae</taxon>
        <taxon>Streptomyces</taxon>
    </lineage>
</organism>
<evidence type="ECO:0000256" key="3">
    <source>
        <dbReference type="ARBA" id="ARBA00023125"/>
    </source>
</evidence>
<keyword evidence="4" id="KW-0804">Transcription</keyword>
<proteinExistence type="inferred from homology"/>
<dbReference type="PROSITE" id="PS50931">
    <property type="entry name" value="HTH_LYSR"/>
    <property type="match status" value="1"/>
</dbReference>
<dbReference type="Proteomes" id="UP000305921">
    <property type="component" value="Unassembled WGS sequence"/>
</dbReference>
<dbReference type="CDD" id="cd05466">
    <property type="entry name" value="PBP2_LTTR_substrate"/>
    <property type="match status" value="1"/>
</dbReference>
<evidence type="ECO:0000256" key="5">
    <source>
        <dbReference type="SAM" id="SignalP"/>
    </source>
</evidence>
<accession>A0A5R9EDB5</accession>
<dbReference type="Gene3D" id="3.40.190.10">
    <property type="entry name" value="Periplasmic binding protein-like II"/>
    <property type="match status" value="2"/>
</dbReference>
<dbReference type="InterPro" id="IPR036388">
    <property type="entry name" value="WH-like_DNA-bd_sf"/>
</dbReference>
<gene>
    <name evidence="7" type="ORF">FEF34_33090</name>
</gene>
<dbReference type="RefSeq" id="WP_138056442.1">
    <property type="nucleotide sequence ID" value="NZ_VAWE01000001.1"/>
</dbReference>
<sequence>MDTRLLKTFTALARTGSFTAAAAELQLAQSTVTVQIRTLEKALGARLFDRLSRGALLTEPGQRLLVLAEEVLEAESRLFAAATDDGPVTGTVVVGAGETLCSAHLPRVVAALRGLHPDVEVHLQPCGTGNAVEGLRAGSLDCALLLEERVDFPDITAEHIASQPLALLCAPDHPLAGRKQPVTWQELGRESFFLHEQGCSYSDWLARRLQATEGAQPRLTRFGSIEAARSCVAAGLGLTILPLANVAESLSDGRLRTVPGPSLPDASVHLVRHSRRQPSRASRIVTAQIAHHFRSCRL</sequence>
<dbReference type="Pfam" id="PF03466">
    <property type="entry name" value="LysR_substrate"/>
    <property type="match status" value="1"/>
</dbReference>
<evidence type="ECO:0000256" key="1">
    <source>
        <dbReference type="ARBA" id="ARBA00009437"/>
    </source>
</evidence>
<comment type="similarity">
    <text evidence="1">Belongs to the LysR transcriptional regulatory family.</text>
</comment>
<dbReference type="InterPro" id="IPR036390">
    <property type="entry name" value="WH_DNA-bd_sf"/>
</dbReference>
<dbReference type="Pfam" id="PF00126">
    <property type="entry name" value="HTH_1"/>
    <property type="match status" value="1"/>
</dbReference>
<comment type="caution">
    <text evidence="7">The sequence shown here is derived from an EMBL/GenBank/DDBJ whole genome shotgun (WGS) entry which is preliminary data.</text>
</comment>
<dbReference type="InterPro" id="IPR000847">
    <property type="entry name" value="LysR_HTH_N"/>
</dbReference>
<feature type="domain" description="HTH lysR-type" evidence="6">
    <location>
        <begin position="1"/>
        <end position="58"/>
    </location>
</feature>
<evidence type="ECO:0000256" key="4">
    <source>
        <dbReference type="ARBA" id="ARBA00023163"/>
    </source>
</evidence>
<feature type="chain" id="PRO_5024292116" evidence="5">
    <location>
        <begin position="23"/>
        <end position="298"/>
    </location>
</feature>